<proteinExistence type="predicted"/>
<evidence type="ECO:0000313" key="1">
    <source>
        <dbReference type="EMBL" id="GBM54606.1"/>
    </source>
</evidence>
<organism evidence="1 2">
    <name type="scientific">Araneus ventricosus</name>
    <name type="common">Orbweaver spider</name>
    <name type="synonym">Epeira ventricosa</name>
    <dbReference type="NCBI Taxonomy" id="182803"/>
    <lineage>
        <taxon>Eukaryota</taxon>
        <taxon>Metazoa</taxon>
        <taxon>Ecdysozoa</taxon>
        <taxon>Arthropoda</taxon>
        <taxon>Chelicerata</taxon>
        <taxon>Arachnida</taxon>
        <taxon>Araneae</taxon>
        <taxon>Araneomorphae</taxon>
        <taxon>Entelegynae</taxon>
        <taxon>Araneoidea</taxon>
        <taxon>Araneidae</taxon>
        <taxon>Araneus</taxon>
    </lineage>
</organism>
<dbReference type="EMBL" id="BGPR01001466">
    <property type="protein sequence ID" value="GBM54606.1"/>
    <property type="molecule type" value="Genomic_DNA"/>
</dbReference>
<accession>A0A4Y2GP60</accession>
<dbReference type="AlphaFoldDB" id="A0A4Y2GP60"/>
<dbReference type="Proteomes" id="UP000499080">
    <property type="component" value="Unassembled WGS sequence"/>
</dbReference>
<gene>
    <name evidence="1" type="ORF">AVEN_238604_1</name>
</gene>
<keyword evidence="2" id="KW-1185">Reference proteome</keyword>
<reference evidence="1 2" key="1">
    <citation type="journal article" date="2019" name="Sci. Rep.">
        <title>Orb-weaving spider Araneus ventricosus genome elucidates the spidroin gene catalogue.</title>
        <authorList>
            <person name="Kono N."/>
            <person name="Nakamura H."/>
            <person name="Ohtoshi R."/>
            <person name="Moran D.A.P."/>
            <person name="Shinohara A."/>
            <person name="Yoshida Y."/>
            <person name="Fujiwara M."/>
            <person name="Mori M."/>
            <person name="Tomita M."/>
            <person name="Arakawa K."/>
        </authorList>
    </citation>
    <scope>NUCLEOTIDE SEQUENCE [LARGE SCALE GENOMIC DNA]</scope>
</reference>
<comment type="caution">
    <text evidence="1">The sequence shown here is derived from an EMBL/GenBank/DDBJ whole genome shotgun (WGS) entry which is preliminary data.</text>
</comment>
<name>A0A4Y2GP60_ARAVE</name>
<evidence type="ECO:0000313" key="2">
    <source>
        <dbReference type="Proteomes" id="UP000499080"/>
    </source>
</evidence>
<sequence length="91" mass="10108">MRIQVIHPGLIWLPEIPVNSEVPSSGILVPLDSSSRWISLGIYFVSMLKFALKFAEIIIGKCLFDARNLDVVQNSGLLIRVKISRGETKTA</sequence>
<protein>
    <submittedName>
        <fullName evidence="1">Uncharacterized protein</fullName>
    </submittedName>
</protein>